<dbReference type="RefSeq" id="WP_096358407.1">
    <property type="nucleotide sequence ID" value="NZ_AP014946.1"/>
</dbReference>
<dbReference type="Pfam" id="PF10003">
    <property type="entry name" value="DUF2244"/>
    <property type="match status" value="1"/>
</dbReference>
<keyword evidence="1" id="KW-0812">Transmembrane</keyword>
<dbReference type="AlphaFoldDB" id="A0A0S3Q0Q4"/>
<sequence length="174" mass="19408">MDTGNNTGEESGERPIFSAVITPHRSLGRTGFIVLMTVFGAASFVSGVIFARIGAWPIFGFFGLDVVLVFLAFRTNYRRANAYERVVVRYEEIEVVRVDHRGNRQEWRINPLWAQIESESVEEFGMTRLMLVARGSRLNVAIHLGPEEKASFATALTAAVNEAKRGPTRNVFAS</sequence>
<proteinExistence type="predicted"/>
<evidence type="ECO:0000313" key="3">
    <source>
        <dbReference type="Proteomes" id="UP000236884"/>
    </source>
</evidence>
<dbReference type="Proteomes" id="UP000236884">
    <property type="component" value="Chromosome"/>
</dbReference>
<gene>
    <name evidence="2" type="ORF">GJW-30_1_04313</name>
</gene>
<reference evidence="2 3" key="1">
    <citation type="submission" date="2015-08" db="EMBL/GenBank/DDBJ databases">
        <title>Investigation of the bacterial diversity of lava forest soil.</title>
        <authorList>
            <person name="Lee J.S."/>
        </authorList>
    </citation>
    <scope>NUCLEOTIDE SEQUENCE [LARGE SCALE GENOMIC DNA]</scope>
    <source>
        <strain evidence="2 3">GJW-30</strain>
    </source>
</reference>
<accession>A0A0S3Q0Q4</accession>
<name>A0A0S3Q0Q4_9BRAD</name>
<organism evidence="2 3">
    <name type="scientific">Variibacter gotjawalensis</name>
    <dbReference type="NCBI Taxonomy" id="1333996"/>
    <lineage>
        <taxon>Bacteria</taxon>
        <taxon>Pseudomonadati</taxon>
        <taxon>Pseudomonadota</taxon>
        <taxon>Alphaproteobacteria</taxon>
        <taxon>Hyphomicrobiales</taxon>
        <taxon>Nitrobacteraceae</taxon>
        <taxon>Variibacter</taxon>
    </lineage>
</organism>
<keyword evidence="1" id="KW-1133">Transmembrane helix</keyword>
<dbReference type="InterPro" id="IPR019253">
    <property type="entry name" value="DUF2244_TM"/>
</dbReference>
<evidence type="ECO:0000256" key="1">
    <source>
        <dbReference type="SAM" id="Phobius"/>
    </source>
</evidence>
<evidence type="ECO:0000313" key="2">
    <source>
        <dbReference type="EMBL" id="BAT61752.1"/>
    </source>
</evidence>
<dbReference type="PIRSF" id="PIRSF032162">
    <property type="entry name" value="UCP032162_imp"/>
    <property type="match status" value="1"/>
</dbReference>
<dbReference type="EMBL" id="AP014946">
    <property type="protein sequence ID" value="BAT61752.1"/>
    <property type="molecule type" value="Genomic_DNA"/>
</dbReference>
<keyword evidence="3" id="KW-1185">Reference proteome</keyword>
<dbReference type="OrthoDB" id="9808190at2"/>
<feature type="transmembrane region" description="Helical" evidence="1">
    <location>
        <begin position="32"/>
        <end position="50"/>
    </location>
</feature>
<protein>
    <recommendedName>
        <fullName evidence="4">DUF2244 domain-containing protein</fullName>
    </recommendedName>
</protein>
<dbReference type="KEGG" id="vgo:GJW-30_1_04313"/>
<evidence type="ECO:0008006" key="4">
    <source>
        <dbReference type="Google" id="ProtNLM"/>
    </source>
</evidence>
<dbReference type="InterPro" id="IPR016990">
    <property type="entry name" value="UCP032162_TM"/>
</dbReference>
<keyword evidence="1" id="KW-0472">Membrane</keyword>
<feature type="transmembrane region" description="Helical" evidence="1">
    <location>
        <begin position="56"/>
        <end position="73"/>
    </location>
</feature>